<gene>
    <name evidence="5" type="primary">MORN4</name>
</gene>
<dbReference type="InterPro" id="IPR003409">
    <property type="entry name" value="MORN"/>
</dbReference>
<evidence type="ECO:0000256" key="1">
    <source>
        <dbReference type="ARBA" id="ARBA00004316"/>
    </source>
</evidence>
<dbReference type="GO" id="GO:0048678">
    <property type="term" value="P:response to axon injury"/>
    <property type="evidence" value="ECO:0007669"/>
    <property type="project" value="TreeGrafter"/>
</dbReference>
<organism evidence="5">
    <name type="scientific">Hydra vulgaris</name>
    <name type="common">Hydra</name>
    <name type="synonym">Hydra attenuata</name>
    <dbReference type="NCBI Taxonomy" id="6087"/>
    <lineage>
        <taxon>Eukaryota</taxon>
        <taxon>Metazoa</taxon>
        <taxon>Cnidaria</taxon>
        <taxon>Hydrozoa</taxon>
        <taxon>Hydroidolina</taxon>
        <taxon>Anthoathecata</taxon>
        <taxon>Aplanulata</taxon>
        <taxon>Hydridae</taxon>
        <taxon>Hydra</taxon>
    </lineage>
</organism>
<accession>T2M9C3</accession>
<evidence type="ECO:0000256" key="2">
    <source>
        <dbReference type="ARBA" id="ARBA00022737"/>
    </source>
</evidence>
<dbReference type="Pfam" id="PF02493">
    <property type="entry name" value="MORN"/>
    <property type="match status" value="4"/>
</dbReference>
<sequence>MSEGSRNRETYTYPEGDTYEGEWSEEGKKHGAGILKFSDGTTYEGRFTHGLFSGCGVLNFADGAVYKGEFSQGVFNGFGVYVRSDQLKYEGAFKNGRPDGPGIITFPDGKHGNPRQEGFWEGTKLIRRERVKHAQTMARQCAKRASSQTTT</sequence>
<dbReference type="SMART" id="SM00698">
    <property type="entry name" value="MORN"/>
    <property type="match status" value="4"/>
</dbReference>
<dbReference type="EMBL" id="HAAD01002419">
    <property type="protein sequence ID" value="CDG68651.1"/>
    <property type="molecule type" value="mRNA"/>
</dbReference>
<dbReference type="Gene3D" id="2.20.110.10">
    <property type="entry name" value="Histone H3 K4-specific methyltransferase SET7/9 N-terminal domain"/>
    <property type="match status" value="2"/>
</dbReference>
<evidence type="ECO:0000256" key="4">
    <source>
        <dbReference type="SAM" id="MobiDB-lite"/>
    </source>
</evidence>
<reference evidence="5" key="1">
    <citation type="journal article" date="2013" name="Genome Biol. Evol.">
        <title>Punctuated emergences of genetic and phenotypic innovations in eumetazoan, bilaterian, euteleostome, and hominidae ancestors.</title>
        <authorList>
            <person name="Wenger Y."/>
            <person name="Galliot B."/>
        </authorList>
    </citation>
    <scope>NUCLEOTIDE SEQUENCE</scope>
    <source>
        <tissue evidence="5">Whole animals</tissue>
    </source>
</reference>
<dbReference type="OrthoDB" id="406044at2759"/>
<keyword evidence="3" id="KW-0966">Cell projection</keyword>
<evidence type="ECO:0000256" key="3">
    <source>
        <dbReference type="ARBA" id="ARBA00023273"/>
    </source>
</evidence>
<dbReference type="KEGG" id="hmg:100200591"/>
<dbReference type="PANTHER" id="PTHR46614:SF1">
    <property type="entry name" value="MORN REPEAT-CONTAINING PROTEIN 4"/>
    <property type="match status" value="1"/>
</dbReference>
<dbReference type="InterPro" id="IPR052315">
    <property type="entry name" value="MORN4"/>
</dbReference>
<comment type="subcellular location">
    <subcellularLocation>
        <location evidence="1">Cell projection</location>
    </subcellularLocation>
</comment>
<feature type="region of interest" description="Disordered" evidence="4">
    <location>
        <begin position="1"/>
        <end position="25"/>
    </location>
</feature>
<dbReference type="GO" id="GO:0042995">
    <property type="term" value="C:cell projection"/>
    <property type="evidence" value="ECO:0007669"/>
    <property type="project" value="UniProtKB-SubCell"/>
</dbReference>
<dbReference type="AlphaFoldDB" id="T2M9C3"/>
<dbReference type="PANTHER" id="PTHR46614">
    <property type="entry name" value="MORN REPEAT-CONTAINING PROTEIN 4"/>
    <property type="match status" value="1"/>
</dbReference>
<dbReference type="OMA" id="FTRCDGM"/>
<name>T2M9C3_HYDVU</name>
<dbReference type="SUPFAM" id="SSF82185">
    <property type="entry name" value="Histone H3 K4-specific methyltransferase SET7/9 N-terminal domain"/>
    <property type="match status" value="1"/>
</dbReference>
<evidence type="ECO:0000313" key="5">
    <source>
        <dbReference type="EMBL" id="CDG68651.1"/>
    </source>
</evidence>
<protein>
    <submittedName>
        <fullName evidence="5">MORN repeat-containing protein 4</fullName>
    </submittedName>
</protein>
<proteinExistence type="evidence at transcript level"/>
<keyword evidence="2" id="KW-0677">Repeat</keyword>